<protein>
    <submittedName>
        <fullName evidence="9">Iron aquisition yersiniabactin synthesis enzyme (Irp1,polyketide synthetase)</fullName>
        <ecNumber evidence="9">2.3.1.41</ecNumber>
    </submittedName>
</protein>
<reference evidence="9 10" key="1">
    <citation type="submission" date="2018-06" db="EMBL/GenBank/DDBJ databases">
        <authorList>
            <consortium name="Pathogen Informatics"/>
            <person name="Doyle S."/>
        </authorList>
    </citation>
    <scope>NUCLEOTIDE SEQUENCE [LARGE SCALE GENOMIC DNA]</scope>
    <source>
        <strain evidence="9 10">NCTC11694</strain>
    </source>
</reference>
<dbReference type="PROSITE" id="PS52004">
    <property type="entry name" value="KS3_2"/>
    <property type="match status" value="1"/>
</dbReference>
<keyword evidence="2" id="KW-0596">Phosphopantetheine</keyword>
<dbReference type="Pfam" id="PF02801">
    <property type="entry name" value="Ketoacyl-synt_C"/>
    <property type="match status" value="1"/>
</dbReference>
<dbReference type="PROSITE" id="PS00606">
    <property type="entry name" value="KS3_1"/>
    <property type="match status" value="1"/>
</dbReference>
<dbReference type="Proteomes" id="UP000255050">
    <property type="component" value="Unassembled WGS sequence"/>
</dbReference>
<dbReference type="SUPFAM" id="SSF55048">
    <property type="entry name" value="Probable ACP-binding domain of malonyl-CoA ACP transacylase"/>
    <property type="match status" value="1"/>
</dbReference>
<dbReference type="Pfam" id="PF16197">
    <property type="entry name" value="KAsynt_C_assoc"/>
    <property type="match status" value="1"/>
</dbReference>
<keyword evidence="4 9" id="KW-0808">Transferase</keyword>
<evidence type="ECO:0000256" key="5">
    <source>
        <dbReference type="ARBA" id="ARBA00022832"/>
    </source>
</evidence>
<evidence type="ECO:0000256" key="3">
    <source>
        <dbReference type="ARBA" id="ARBA00022553"/>
    </source>
</evidence>
<accession>A0A7H4LSN0</accession>
<comment type="caution">
    <text evidence="9">The sequence shown here is derived from an EMBL/GenBank/DDBJ whole genome shotgun (WGS) entry which is preliminary data.</text>
</comment>
<evidence type="ECO:0000256" key="6">
    <source>
        <dbReference type="ARBA" id="ARBA00023098"/>
    </source>
</evidence>
<dbReference type="GO" id="GO:0004315">
    <property type="term" value="F:3-oxoacyl-[acyl-carrier-protein] synthase activity"/>
    <property type="evidence" value="ECO:0007669"/>
    <property type="project" value="UniProtKB-EC"/>
</dbReference>
<dbReference type="CDD" id="cd00833">
    <property type="entry name" value="PKS"/>
    <property type="match status" value="1"/>
</dbReference>
<dbReference type="InterPro" id="IPR050091">
    <property type="entry name" value="PKS_NRPS_Biosynth_Enz"/>
</dbReference>
<dbReference type="EMBL" id="UGJR01000002">
    <property type="protein sequence ID" value="STR39156.1"/>
    <property type="molecule type" value="Genomic_DNA"/>
</dbReference>
<proteinExistence type="predicted"/>
<keyword evidence="7" id="KW-0511">Multifunctional enzyme</keyword>
<dbReference type="InterPro" id="IPR016036">
    <property type="entry name" value="Malonyl_transacylase_ACP-bd"/>
</dbReference>
<keyword evidence="9" id="KW-0012">Acyltransferase</keyword>
<dbReference type="Gene3D" id="3.40.47.10">
    <property type="match status" value="1"/>
</dbReference>
<dbReference type="PANTHER" id="PTHR43775:SF37">
    <property type="entry name" value="SI:DKEY-61P9.11"/>
    <property type="match status" value="1"/>
</dbReference>
<dbReference type="InterPro" id="IPR018201">
    <property type="entry name" value="Ketoacyl_synth_AS"/>
</dbReference>
<keyword evidence="3" id="KW-0597">Phosphoprotein</keyword>
<dbReference type="InterPro" id="IPR020841">
    <property type="entry name" value="PKS_Beta-ketoAc_synthase_dom"/>
</dbReference>
<dbReference type="InterPro" id="IPR014043">
    <property type="entry name" value="Acyl_transferase_dom"/>
</dbReference>
<keyword evidence="6" id="KW-0443">Lipid metabolism</keyword>
<evidence type="ECO:0000313" key="9">
    <source>
        <dbReference type="EMBL" id="STR39156.1"/>
    </source>
</evidence>
<dbReference type="InterPro" id="IPR001227">
    <property type="entry name" value="Ac_transferase_dom_sf"/>
</dbReference>
<dbReference type="UniPathway" id="UPA00094"/>
<dbReference type="GO" id="GO:0071770">
    <property type="term" value="P:DIM/DIP cell wall layer assembly"/>
    <property type="evidence" value="ECO:0007669"/>
    <property type="project" value="TreeGrafter"/>
</dbReference>
<dbReference type="SUPFAM" id="SSF53901">
    <property type="entry name" value="Thiolase-like"/>
    <property type="match status" value="1"/>
</dbReference>
<evidence type="ECO:0000256" key="4">
    <source>
        <dbReference type="ARBA" id="ARBA00022679"/>
    </source>
</evidence>
<evidence type="ECO:0000256" key="1">
    <source>
        <dbReference type="ARBA" id="ARBA00005194"/>
    </source>
</evidence>
<dbReference type="SUPFAM" id="SSF52151">
    <property type="entry name" value="FabD/lysophospholipase-like"/>
    <property type="match status" value="1"/>
</dbReference>
<sequence>MDNLRFSSAPTADSIDASIAQRYPDCEPVAVIGYACHFPEAPDGETFWRNLLEGRECSRRFTREALLAAGLDTAIIDDPCYVNIGTVLDNADCFDATLFGYSRQEAESIDPQQRLFLQAVWHALEHAGYAPGAVPHKTGVFASSRMSTYPGREALNVTEVAQVKGLQSLMGNDKDYIATRAAYKLNLHGPALSVQTACSSSLVAVHLACESLRAGESDMAVAGGVALSFPQQAGYRYQPGMIFSPDGHCRPFDASAEGTWAGNGLGCVVLRRLKDALLSGDPIIAVILSSAVNNDGNRKVGYTAPSVAGQQAVIEEALMLAAIDDRQIGYIETHGTGTPLGDAIEIEALRNVYAPRPPQQRCALGSVKSNVGHLDTAAGIAGLLKTVLAVSRGKIPPMLNFHTPNPALKLEESPFTVPVTAQEWQDEVRYAGVSSFGIGGTNCHMIVASLPDELNISYPAADDGSKSSALLLSAASDTALRQLAADYAAALRENADANNLAFTALRARRLDLPFRLAAPLNHDTAAALSAWAGAKSTSPVYSGHGASGKQVWLFTGQGSHWRTMGQSLYQHSTAFADTLERCFVACRDMLTPSLREAMFNPDSTQLDNMAWAQPAIVAFEIAMTAHWRAEGLKADFAMGHSVGEFAAAVVCGHYTIEQVMPLVCRRGALMQLCASGAMVAVFAQEEALMPLARQFELDLAANNGTRHTVFSGPEARIAEFCAALSQHEIDYRRLSVTGAAHSALLEPILDRFQEACAGLLAKPGQIPLISTLTAELIDEATLNQADYWRRHMRQPVRFIQSIQAARKLGARVFVEMGPDAQLIASGQREYRDDAYWIASARRKQEASAVLNQALLQLYAAGVTLPWADLLAGDGQRISAPCYPFATERYWKERATSACEPADAVLAAGLEVANSAATALELPRLEALKQCATRLHAIYVDRLVQRCTGDAIDNGVDAITIMRHGRLMPRYQQLLQRLLNNCVVDGDYRCAEGRYYRARPIEHQQREILLTELADYCEGYQAIPDTIARAGDRLYDMMSGAEEPVAIIFPQGASDGVEVLYQEFSFGRYFNQIAAGVLRVSSRRVSPISRCAFLKSAAEPAAPPHGCCLNSKTYRRWSTTSPISPHCSPAARSRNSPTMTLCITTSWISNKRRSLRLCGAVLRSYRRG</sequence>
<evidence type="ECO:0000256" key="2">
    <source>
        <dbReference type="ARBA" id="ARBA00022450"/>
    </source>
</evidence>
<evidence type="ECO:0000256" key="7">
    <source>
        <dbReference type="ARBA" id="ARBA00023268"/>
    </source>
</evidence>
<dbReference type="Gene3D" id="3.30.70.3290">
    <property type="match status" value="1"/>
</dbReference>
<dbReference type="Pfam" id="PF00109">
    <property type="entry name" value="ketoacyl-synt"/>
    <property type="match status" value="1"/>
</dbReference>
<evidence type="ECO:0000259" key="8">
    <source>
        <dbReference type="PROSITE" id="PS52004"/>
    </source>
</evidence>
<organism evidence="9 10">
    <name type="scientific">Klebsiella michiganensis</name>
    <dbReference type="NCBI Taxonomy" id="1134687"/>
    <lineage>
        <taxon>Bacteria</taxon>
        <taxon>Pseudomonadati</taxon>
        <taxon>Pseudomonadota</taxon>
        <taxon>Gammaproteobacteria</taxon>
        <taxon>Enterobacterales</taxon>
        <taxon>Enterobacteriaceae</taxon>
        <taxon>Klebsiella/Raoultella group</taxon>
        <taxon>Klebsiella</taxon>
    </lineage>
</organism>
<dbReference type="GO" id="GO:0006633">
    <property type="term" value="P:fatty acid biosynthetic process"/>
    <property type="evidence" value="ECO:0007669"/>
    <property type="project" value="UniProtKB-UniPathway"/>
</dbReference>
<dbReference type="Pfam" id="PF00698">
    <property type="entry name" value="Acyl_transf_1"/>
    <property type="match status" value="1"/>
</dbReference>
<dbReference type="GO" id="GO:0005737">
    <property type="term" value="C:cytoplasm"/>
    <property type="evidence" value="ECO:0007669"/>
    <property type="project" value="TreeGrafter"/>
</dbReference>
<dbReference type="SMART" id="SM00827">
    <property type="entry name" value="PKS_AT"/>
    <property type="match status" value="1"/>
</dbReference>
<feature type="domain" description="Ketosynthase family 3 (KS3)" evidence="8">
    <location>
        <begin position="26"/>
        <end position="449"/>
    </location>
</feature>
<dbReference type="FunFam" id="3.40.47.10:FF:000042">
    <property type="entry name" value="Polyketide synthase Pks13"/>
    <property type="match status" value="1"/>
</dbReference>
<dbReference type="GO" id="GO:0005886">
    <property type="term" value="C:plasma membrane"/>
    <property type="evidence" value="ECO:0007669"/>
    <property type="project" value="TreeGrafter"/>
</dbReference>
<dbReference type="InterPro" id="IPR016039">
    <property type="entry name" value="Thiolase-like"/>
</dbReference>
<dbReference type="EC" id="2.3.1.41" evidence="9"/>
<dbReference type="Gene3D" id="3.40.366.10">
    <property type="entry name" value="Malonyl-Coenzyme A Acyl Carrier Protein, domain 2"/>
    <property type="match status" value="1"/>
</dbReference>
<keyword evidence="5" id="KW-0276">Fatty acid metabolism</keyword>
<comment type="pathway">
    <text evidence="1">Lipid metabolism; fatty acid biosynthesis.</text>
</comment>
<dbReference type="InterPro" id="IPR014031">
    <property type="entry name" value="Ketoacyl_synth_C"/>
</dbReference>
<evidence type="ECO:0000313" key="10">
    <source>
        <dbReference type="Proteomes" id="UP000255050"/>
    </source>
</evidence>
<dbReference type="AlphaFoldDB" id="A0A7H4LSN0"/>
<dbReference type="GO" id="GO:0004312">
    <property type="term" value="F:fatty acid synthase activity"/>
    <property type="evidence" value="ECO:0007669"/>
    <property type="project" value="TreeGrafter"/>
</dbReference>
<name>A0A7H4LSN0_9ENTR</name>
<dbReference type="PANTHER" id="PTHR43775">
    <property type="entry name" value="FATTY ACID SYNTHASE"/>
    <property type="match status" value="1"/>
</dbReference>
<dbReference type="InterPro" id="IPR032821">
    <property type="entry name" value="PKS_assoc"/>
</dbReference>
<dbReference type="SMART" id="SM00825">
    <property type="entry name" value="PKS_KS"/>
    <property type="match status" value="1"/>
</dbReference>
<gene>
    <name evidence="9" type="primary">ppsE</name>
    <name evidence="9" type="ORF">NCTC11694_00293</name>
</gene>
<dbReference type="InterPro" id="IPR014030">
    <property type="entry name" value="Ketoacyl_synth_N"/>
</dbReference>
<dbReference type="InterPro" id="IPR016035">
    <property type="entry name" value="Acyl_Trfase/lysoPLipase"/>
</dbReference>